<dbReference type="Gene3D" id="2.60.120.620">
    <property type="entry name" value="q2cbj1_9rhob like domain"/>
    <property type="match status" value="1"/>
</dbReference>
<sequence>MPGIIAKKIEKKGITPELMTDACVFVATAITHYLLLIVKRRRRAWHSKLRPIYVPKSKQRHFTMADVDFEGQSIRSHFDEHGWVVVSGVLDDIEVSQAMSYVWDYLETASRASLSHASTSRKPVSRGDPSTWASEGWPATVEGGILPYFSSGQSSAAWSIRSNEKVKRIFRRFWGTENVLTSFDGLLVWRRSVKTECGWFHIDQNPVEKPGFETVQGLVNLVDGGVTTGGNVLISTSHKDFPQHYRENPLYASRLADLNGDDWLEVVSADPILSRYEAEEKIVRLELERGDVLLWDSRVVHCSNSSETDEEEVDRIERAAVLVSMMPEDRVSENCRKVRRAAVDAGRTGSHWVDKVAVLGAEREEEAALERARYEGMKRLDEGRGAILGYGDMTEAMRELI</sequence>
<dbReference type="Proteomes" id="UP001165085">
    <property type="component" value="Unassembled WGS sequence"/>
</dbReference>
<protein>
    <recommendedName>
        <fullName evidence="3">Phytanoyl-CoA dioxygenase</fullName>
    </recommendedName>
</protein>
<reference evidence="2" key="1">
    <citation type="journal article" date="2023" name="Commun. Biol.">
        <title>Genome analysis of Parmales, the sister group of diatoms, reveals the evolutionary specialization of diatoms from phago-mixotrophs to photoautotrophs.</title>
        <authorList>
            <person name="Ban H."/>
            <person name="Sato S."/>
            <person name="Yoshikawa S."/>
            <person name="Yamada K."/>
            <person name="Nakamura Y."/>
            <person name="Ichinomiya M."/>
            <person name="Sato N."/>
            <person name="Blanc-Mathieu R."/>
            <person name="Endo H."/>
            <person name="Kuwata A."/>
            <person name="Ogata H."/>
        </authorList>
    </citation>
    <scope>NUCLEOTIDE SEQUENCE [LARGE SCALE GENOMIC DNA]</scope>
    <source>
        <strain evidence="2">NIES 3701</strain>
    </source>
</reference>
<proteinExistence type="predicted"/>
<evidence type="ECO:0000313" key="1">
    <source>
        <dbReference type="EMBL" id="GMH90268.1"/>
    </source>
</evidence>
<accession>A0A9W7EUF3</accession>
<evidence type="ECO:0008006" key="3">
    <source>
        <dbReference type="Google" id="ProtNLM"/>
    </source>
</evidence>
<evidence type="ECO:0000313" key="2">
    <source>
        <dbReference type="Proteomes" id="UP001165085"/>
    </source>
</evidence>
<comment type="caution">
    <text evidence="1">The sequence shown here is derived from an EMBL/GenBank/DDBJ whole genome shotgun (WGS) entry which is preliminary data.</text>
</comment>
<organism evidence="1 2">
    <name type="scientific">Triparma strigata</name>
    <dbReference type="NCBI Taxonomy" id="1606541"/>
    <lineage>
        <taxon>Eukaryota</taxon>
        <taxon>Sar</taxon>
        <taxon>Stramenopiles</taxon>
        <taxon>Ochrophyta</taxon>
        <taxon>Bolidophyceae</taxon>
        <taxon>Parmales</taxon>
        <taxon>Triparmaceae</taxon>
        <taxon>Triparma</taxon>
    </lineage>
</organism>
<dbReference type="EMBL" id="BRXY01000369">
    <property type="protein sequence ID" value="GMH90268.1"/>
    <property type="molecule type" value="Genomic_DNA"/>
</dbReference>
<dbReference type="InterPro" id="IPR008775">
    <property type="entry name" value="Phytyl_CoA_dOase-like"/>
</dbReference>
<dbReference type="PANTHER" id="PTHR31630:SF6">
    <property type="entry name" value="PHYTANOYL-COA DIOXYGENASE-RELATED"/>
    <property type="match status" value="1"/>
</dbReference>
<dbReference type="AlphaFoldDB" id="A0A9W7EUF3"/>
<dbReference type="PANTHER" id="PTHR31630">
    <property type="entry name" value="PHYTANOYL-COA DIOXYGENASE-RELATED-RELATED"/>
    <property type="match status" value="1"/>
</dbReference>
<gene>
    <name evidence="1" type="ORF">TrST_g7326</name>
</gene>
<dbReference type="Pfam" id="PF05721">
    <property type="entry name" value="PhyH"/>
    <property type="match status" value="1"/>
</dbReference>
<name>A0A9W7EUF3_9STRA</name>
<dbReference type="SUPFAM" id="SSF51197">
    <property type="entry name" value="Clavaminate synthase-like"/>
    <property type="match status" value="1"/>
</dbReference>
<dbReference type="OrthoDB" id="445007at2759"/>
<keyword evidence="2" id="KW-1185">Reference proteome</keyword>